<reference evidence="1 2" key="1">
    <citation type="submission" date="2015-11" db="EMBL/GenBank/DDBJ databases">
        <title>Exploring the genomic traits of fungus-feeding bacterial genus Collimonas.</title>
        <authorList>
            <person name="Song C."/>
            <person name="Schmidt R."/>
            <person name="de Jager V."/>
            <person name="Krzyzanowska D."/>
            <person name="Jongedijk E."/>
            <person name="Cankar K."/>
            <person name="Beekwilder J."/>
            <person name="van Veen A."/>
            <person name="de Boer W."/>
            <person name="van Veen J.A."/>
            <person name="Garbeva P."/>
        </authorList>
    </citation>
    <scope>NUCLEOTIDE SEQUENCE [LARGE SCALE GENOMIC DNA]</scope>
    <source>
        <strain evidence="1 2">Ter91</strain>
    </source>
</reference>
<evidence type="ECO:0000313" key="2">
    <source>
        <dbReference type="Proteomes" id="UP000074561"/>
    </source>
</evidence>
<dbReference type="KEGG" id="cpra:CPter91_4230"/>
<proteinExistence type="predicted"/>
<dbReference type="AlphaFoldDB" id="A0A127Q9K3"/>
<sequence length="46" mass="5246">MLYALSQIEKCSSSICSGFLEDFFLKMKYATVARTTAIKKYMEIQG</sequence>
<dbReference type="EMBL" id="CP013234">
    <property type="protein sequence ID" value="AMP06545.1"/>
    <property type="molecule type" value="Genomic_DNA"/>
</dbReference>
<evidence type="ECO:0000313" key="1">
    <source>
        <dbReference type="EMBL" id="AMP06545.1"/>
    </source>
</evidence>
<accession>A0A127Q9K3</accession>
<organism evidence="1 2">
    <name type="scientific">Collimonas pratensis</name>
    <dbReference type="NCBI Taxonomy" id="279113"/>
    <lineage>
        <taxon>Bacteria</taxon>
        <taxon>Pseudomonadati</taxon>
        <taxon>Pseudomonadota</taxon>
        <taxon>Betaproteobacteria</taxon>
        <taxon>Burkholderiales</taxon>
        <taxon>Oxalobacteraceae</taxon>
        <taxon>Collimonas</taxon>
    </lineage>
</organism>
<gene>
    <name evidence="1" type="ORF">CPter91_4230</name>
</gene>
<protein>
    <submittedName>
        <fullName evidence="1">Uncharacterized protein</fullName>
    </submittedName>
</protein>
<dbReference type="Proteomes" id="UP000074561">
    <property type="component" value="Chromosome"/>
</dbReference>
<name>A0A127Q9K3_9BURK</name>